<proteinExistence type="inferred from homology"/>
<evidence type="ECO:0000313" key="3">
    <source>
        <dbReference type="EMBL" id="NEK56769.1"/>
    </source>
</evidence>
<dbReference type="RefSeq" id="WP_163479946.1">
    <property type="nucleotide sequence ID" value="NZ_JAAGWF010000003.1"/>
</dbReference>
<name>A0A7K3VVV3_9ACTN</name>
<dbReference type="Gene3D" id="3.40.50.1820">
    <property type="entry name" value="alpha/beta hydrolase"/>
    <property type="match status" value="1"/>
</dbReference>
<accession>A0A7K3VVV3</accession>
<dbReference type="InterPro" id="IPR050261">
    <property type="entry name" value="FrsA_esterase"/>
</dbReference>
<dbReference type="Gene3D" id="1.20.1440.110">
    <property type="entry name" value="acylaminoacyl peptidase"/>
    <property type="match status" value="1"/>
</dbReference>
<keyword evidence="4" id="KW-1185">Reference proteome</keyword>
<dbReference type="GO" id="GO:0006508">
    <property type="term" value="P:proteolysis"/>
    <property type="evidence" value="ECO:0007669"/>
    <property type="project" value="InterPro"/>
</dbReference>
<dbReference type="InterPro" id="IPR001375">
    <property type="entry name" value="Peptidase_S9_cat"/>
</dbReference>
<evidence type="ECO:0000259" key="2">
    <source>
        <dbReference type="Pfam" id="PF00326"/>
    </source>
</evidence>
<evidence type="ECO:0000256" key="1">
    <source>
        <dbReference type="ARBA" id="ARBA00008645"/>
    </source>
</evidence>
<dbReference type="AlphaFoldDB" id="A0A7K3VVV3"/>
<evidence type="ECO:0000313" key="4">
    <source>
        <dbReference type="Proteomes" id="UP000470246"/>
    </source>
</evidence>
<dbReference type="Proteomes" id="UP000470246">
    <property type="component" value="Unassembled WGS sequence"/>
</dbReference>
<gene>
    <name evidence="3" type="ORF">GCU56_02625</name>
</gene>
<dbReference type="PANTHER" id="PTHR22946">
    <property type="entry name" value="DIENELACTONE HYDROLASE DOMAIN-CONTAINING PROTEIN-RELATED"/>
    <property type="match status" value="1"/>
</dbReference>
<dbReference type="Pfam" id="PF00326">
    <property type="entry name" value="Peptidase_S9"/>
    <property type="match status" value="1"/>
</dbReference>
<dbReference type="PANTHER" id="PTHR22946:SF12">
    <property type="entry name" value="CONIDIAL PIGMENT BIOSYNTHESIS PROTEIN AYG1 (AFU_ORTHOLOGUE AFUA_2G17550)"/>
    <property type="match status" value="1"/>
</dbReference>
<sequence>MFEYFPGNYVWNLAVVATLHNGGALAEIDEACRPIRDAAAQGADAGTEEFFASWSAVADRLVGLAEEDEAAGRYLSAGEKYRRAALYLINADRMQSIHAPDRRAHYERAIGLQHRAMRLAKDPVEIVEIPYAGSSLPAYFHRAPSADGAPAPCLVVWNGFDSFKEQLLGSGLPQELARRGVSTLLVDQPGTGGALRLHGLHAIVETEQYGTACYDYFAGRGDVDPQRIGILGVSLGGYYAPRAAAFEDRFALCVSWGANHNWGEVQRRRLQREGENPVPHYWEHALWVWGQTSMEDFEKLWDRITLDGVVERIRVPYLVVHGAHDRQIPVEYAHRSYEQAINSSKRELKVFTEREGGVEHCNLDDPMNATRFVADWVAETFGLRAA</sequence>
<organism evidence="3 4">
    <name type="scientific">Geodermatophilus sabuli</name>
    <dbReference type="NCBI Taxonomy" id="1564158"/>
    <lineage>
        <taxon>Bacteria</taxon>
        <taxon>Bacillati</taxon>
        <taxon>Actinomycetota</taxon>
        <taxon>Actinomycetes</taxon>
        <taxon>Geodermatophilales</taxon>
        <taxon>Geodermatophilaceae</taxon>
        <taxon>Geodermatophilus</taxon>
    </lineage>
</organism>
<dbReference type="GO" id="GO:0008236">
    <property type="term" value="F:serine-type peptidase activity"/>
    <property type="evidence" value="ECO:0007669"/>
    <property type="project" value="InterPro"/>
</dbReference>
<comment type="caution">
    <text evidence="3">The sequence shown here is derived from an EMBL/GenBank/DDBJ whole genome shotgun (WGS) entry which is preliminary data.</text>
</comment>
<reference evidence="3 4" key="1">
    <citation type="submission" date="2020-02" db="EMBL/GenBank/DDBJ databases">
        <title>Geodermatophilus sabuli CPCC 205279 I12A-02694.</title>
        <authorList>
            <person name="Jiang Z."/>
        </authorList>
    </citation>
    <scope>NUCLEOTIDE SEQUENCE [LARGE SCALE GENOMIC DNA]</scope>
    <source>
        <strain evidence="3 4">I12A-02694</strain>
    </source>
</reference>
<comment type="similarity">
    <text evidence="1">Belongs to the AB hydrolase superfamily.</text>
</comment>
<protein>
    <submittedName>
        <fullName evidence="3">Prolyl oligopeptidase family serine peptidase</fullName>
    </submittedName>
</protein>
<feature type="domain" description="Peptidase S9 prolyl oligopeptidase catalytic" evidence="2">
    <location>
        <begin position="211"/>
        <end position="382"/>
    </location>
</feature>
<dbReference type="EMBL" id="JAAGWF010000003">
    <property type="protein sequence ID" value="NEK56769.1"/>
    <property type="molecule type" value="Genomic_DNA"/>
</dbReference>
<dbReference type="InterPro" id="IPR029058">
    <property type="entry name" value="AB_hydrolase_fold"/>
</dbReference>
<dbReference type="SUPFAM" id="SSF53474">
    <property type="entry name" value="alpha/beta-Hydrolases"/>
    <property type="match status" value="1"/>
</dbReference>